<accession>S9QT35</accession>
<comment type="caution">
    <text evidence="2">The sequence shown here is derived from an EMBL/GenBank/DDBJ whole genome shotgun (WGS) entry which is preliminary data.</text>
</comment>
<proteinExistence type="predicted"/>
<dbReference type="Proteomes" id="UP000011682">
    <property type="component" value="Unassembled WGS sequence"/>
</dbReference>
<organism evidence="2 3">
    <name type="scientific">Cystobacter fuscus (strain ATCC 25194 / DSM 2262 / NBRC 100088 / M29)</name>
    <dbReference type="NCBI Taxonomy" id="1242864"/>
    <lineage>
        <taxon>Bacteria</taxon>
        <taxon>Pseudomonadati</taxon>
        <taxon>Myxococcota</taxon>
        <taxon>Myxococcia</taxon>
        <taxon>Myxococcales</taxon>
        <taxon>Cystobacterineae</taxon>
        <taxon>Archangiaceae</taxon>
        <taxon>Cystobacter</taxon>
    </lineage>
</organism>
<reference evidence="2" key="1">
    <citation type="submission" date="2013-05" db="EMBL/GenBank/DDBJ databases">
        <title>Genome assembly of Cystobacter fuscus DSM 2262.</title>
        <authorList>
            <person name="Sharma G."/>
            <person name="Khatri I."/>
            <person name="Kaur C."/>
            <person name="Mayilraj S."/>
            <person name="Subramanian S."/>
        </authorList>
    </citation>
    <scope>NUCLEOTIDE SEQUENCE [LARGE SCALE GENOMIC DNA]</scope>
    <source>
        <strain evidence="2">DSM 2262</strain>
    </source>
</reference>
<dbReference type="EMBL" id="ANAH02000004">
    <property type="protein sequence ID" value="EPX64459.1"/>
    <property type="molecule type" value="Genomic_DNA"/>
</dbReference>
<protein>
    <submittedName>
        <fullName evidence="2">Uncharacterized protein</fullName>
    </submittedName>
</protein>
<evidence type="ECO:0000313" key="2">
    <source>
        <dbReference type="EMBL" id="EPX64459.1"/>
    </source>
</evidence>
<gene>
    <name evidence="2" type="ORF">D187_005593</name>
</gene>
<evidence type="ECO:0000256" key="1">
    <source>
        <dbReference type="SAM" id="MobiDB-lite"/>
    </source>
</evidence>
<name>S9QT35_CYSF2</name>
<evidence type="ECO:0000313" key="3">
    <source>
        <dbReference type="Proteomes" id="UP000011682"/>
    </source>
</evidence>
<dbReference type="AlphaFoldDB" id="S9QT35"/>
<feature type="region of interest" description="Disordered" evidence="1">
    <location>
        <begin position="1"/>
        <end position="21"/>
    </location>
</feature>
<sequence>MGRMAQGVALRGAESWRQGRREEVERVVKHAGAEGKKKWADAC</sequence>
<keyword evidence="3" id="KW-1185">Reference proteome</keyword>